<feature type="transmembrane region" description="Helical" evidence="1">
    <location>
        <begin position="65"/>
        <end position="84"/>
    </location>
</feature>
<sequence length="539" mass="58428">MTELLLFLPLLLAGGYHGLNVLDAVRQSGDRLPLELYGFLLLMTFGFAGRLLYLLPQQRERMHRVFFVSGLSLGLLFMFAMPGLSAPDEMSHYSSAYRLSSRLLGAPELTEAGLLAVRAGDYPLEDLSGVKTPEIGDDVEPVPEVLGNPLRLSTYRAIRDWDRRYAGGEELVSSALPDVRTTPVMYLPQALGFAAARLLKLNAPTLLALGKLMNLLVYLLLTAAAIRLLPFGKEALFGAALLPMSLHLAGSLSYDAGILGTSFLLTAEILHLRYGEAELKGRDMLLLILLTAALGPCKMVYAPLVLLFCLVPAERCGGRKKKLLCFAALLAALMLAMLLVNAEIIRAYASAGRELSAASGAAEDAAPALVDARAGYTVSELIRRPVFIARMVLNSFSLQSGMLLTGMIGMQLGNMDPLLGAPFFAVLLYMGGLLLLSLREEWEAERLSLKTRGAFAGISLVVILLIAGAMLISWTTREAAMIEGIQGRYFLPLLPLLLAAVGTGGIRLRRGLKLRVLQCFIILDSYVALRIFALACMRL</sequence>
<keyword evidence="1" id="KW-1133">Transmembrane helix</keyword>
<feature type="transmembrane region" description="Helical" evidence="1">
    <location>
        <begin position="489"/>
        <end position="508"/>
    </location>
</feature>
<dbReference type="Proteomes" id="UP001241537">
    <property type="component" value="Unassembled WGS sequence"/>
</dbReference>
<keyword evidence="1" id="KW-0472">Membrane</keyword>
<feature type="transmembrane region" description="Helical" evidence="1">
    <location>
        <begin position="514"/>
        <end position="537"/>
    </location>
</feature>
<feature type="transmembrane region" description="Helical" evidence="1">
    <location>
        <begin position="458"/>
        <end position="477"/>
    </location>
</feature>
<keyword evidence="3" id="KW-1185">Reference proteome</keyword>
<evidence type="ECO:0000313" key="3">
    <source>
        <dbReference type="Proteomes" id="UP001241537"/>
    </source>
</evidence>
<dbReference type="EMBL" id="JAUSTO010000008">
    <property type="protein sequence ID" value="MDQ0152789.1"/>
    <property type="molecule type" value="Genomic_DNA"/>
</dbReference>
<protein>
    <submittedName>
        <fullName evidence="2">Membrane protein</fullName>
    </submittedName>
</protein>
<keyword evidence="1" id="KW-0812">Transmembrane</keyword>
<feature type="transmembrane region" description="Helical" evidence="1">
    <location>
        <begin position="323"/>
        <end position="345"/>
    </location>
</feature>
<feature type="transmembrane region" description="Helical" evidence="1">
    <location>
        <begin position="34"/>
        <end position="53"/>
    </location>
</feature>
<feature type="transmembrane region" description="Helical" evidence="1">
    <location>
        <begin position="418"/>
        <end position="438"/>
    </location>
</feature>
<accession>A0AAE3VAJ9</accession>
<evidence type="ECO:0000313" key="2">
    <source>
        <dbReference type="EMBL" id="MDQ0152789.1"/>
    </source>
</evidence>
<evidence type="ECO:0000256" key="1">
    <source>
        <dbReference type="SAM" id="Phobius"/>
    </source>
</evidence>
<reference evidence="2" key="1">
    <citation type="submission" date="2023-07" db="EMBL/GenBank/DDBJ databases">
        <title>Genomic Encyclopedia of Type Strains, Phase IV (KMG-IV): sequencing the most valuable type-strain genomes for metagenomic binning, comparative biology and taxonomic classification.</title>
        <authorList>
            <person name="Goeker M."/>
        </authorList>
    </citation>
    <scope>NUCLEOTIDE SEQUENCE</scope>
    <source>
        <strain evidence="2">DSM 19659</strain>
    </source>
</reference>
<name>A0AAE3VAJ9_9FIRM</name>
<gene>
    <name evidence="2" type="ORF">J2S20_001487</name>
</gene>
<dbReference type="Pfam" id="PF09913">
    <property type="entry name" value="DUF2142"/>
    <property type="match status" value="1"/>
</dbReference>
<feature type="transmembrane region" description="Helical" evidence="1">
    <location>
        <begin position="206"/>
        <end position="229"/>
    </location>
</feature>
<organism evidence="2 3">
    <name type="scientific">Moryella indoligenes</name>
    <dbReference type="NCBI Taxonomy" id="371674"/>
    <lineage>
        <taxon>Bacteria</taxon>
        <taxon>Bacillati</taxon>
        <taxon>Bacillota</taxon>
        <taxon>Clostridia</taxon>
        <taxon>Lachnospirales</taxon>
        <taxon>Lachnospiraceae</taxon>
        <taxon>Moryella</taxon>
    </lineage>
</organism>
<feature type="transmembrane region" description="Helical" evidence="1">
    <location>
        <begin position="285"/>
        <end position="311"/>
    </location>
</feature>
<feature type="transmembrane region" description="Helical" evidence="1">
    <location>
        <begin position="241"/>
        <end position="265"/>
    </location>
</feature>
<feature type="transmembrane region" description="Helical" evidence="1">
    <location>
        <begin position="387"/>
        <end position="406"/>
    </location>
</feature>
<comment type="caution">
    <text evidence="2">The sequence shown here is derived from an EMBL/GenBank/DDBJ whole genome shotgun (WGS) entry which is preliminary data.</text>
</comment>
<proteinExistence type="predicted"/>
<dbReference type="InterPro" id="IPR018674">
    <property type="entry name" value="DUF2142_membrane"/>
</dbReference>
<dbReference type="AlphaFoldDB" id="A0AAE3VAJ9"/>
<dbReference type="RefSeq" id="WP_307254669.1">
    <property type="nucleotide sequence ID" value="NZ_JAUSTO010000008.1"/>
</dbReference>